<organism evidence="2 3">
    <name type="scientific">Rugosimonospora acidiphila</name>
    <dbReference type="NCBI Taxonomy" id="556531"/>
    <lineage>
        <taxon>Bacteria</taxon>
        <taxon>Bacillati</taxon>
        <taxon>Actinomycetota</taxon>
        <taxon>Actinomycetes</taxon>
        <taxon>Micromonosporales</taxon>
        <taxon>Micromonosporaceae</taxon>
        <taxon>Rugosimonospora</taxon>
    </lineage>
</organism>
<feature type="region of interest" description="Disordered" evidence="1">
    <location>
        <begin position="1"/>
        <end position="66"/>
    </location>
</feature>
<name>A0ABP9SHA5_9ACTN</name>
<dbReference type="EMBL" id="BAABJQ010000022">
    <property type="protein sequence ID" value="GAA5194735.1"/>
    <property type="molecule type" value="Genomic_DNA"/>
</dbReference>
<reference evidence="3" key="1">
    <citation type="journal article" date="2019" name="Int. J. Syst. Evol. Microbiol.">
        <title>The Global Catalogue of Microorganisms (GCM) 10K type strain sequencing project: providing services to taxonomists for standard genome sequencing and annotation.</title>
        <authorList>
            <consortium name="The Broad Institute Genomics Platform"/>
            <consortium name="The Broad Institute Genome Sequencing Center for Infectious Disease"/>
            <person name="Wu L."/>
            <person name="Ma J."/>
        </authorList>
    </citation>
    <scope>NUCLEOTIDE SEQUENCE [LARGE SCALE GENOMIC DNA]</scope>
    <source>
        <strain evidence="3">JCM 18304</strain>
    </source>
</reference>
<feature type="compositionally biased region" description="Polar residues" evidence="1">
    <location>
        <begin position="57"/>
        <end position="66"/>
    </location>
</feature>
<feature type="compositionally biased region" description="Basic and acidic residues" evidence="1">
    <location>
        <begin position="1"/>
        <end position="13"/>
    </location>
</feature>
<protein>
    <submittedName>
        <fullName evidence="2">Uncharacterized protein</fullName>
    </submittedName>
</protein>
<keyword evidence="3" id="KW-1185">Reference proteome</keyword>
<feature type="compositionally biased region" description="Basic and acidic residues" evidence="1">
    <location>
        <begin position="45"/>
        <end position="56"/>
    </location>
</feature>
<evidence type="ECO:0000256" key="1">
    <source>
        <dbReference type="SAM" id="MobiDB-lite"/>
    </source>
</evidence>
<proteinExistence type="predicted"/>
<accession>A0ABP9SHA5</accession>
<comment type="caution">
    <text evidence="2">The sequence shown here is derived from an EMBL/GenBank/DDBJ whole genome shotgun (WGS) entry which is preliminary data.</text>
</comment>
<evidence type="ECO:0000313" key="2">
    <source>
        <dbReference type="EMBL" id="GAA5194735.1"/>
    </source>
</evidence>
<dbReference type="Proteomes" id="UP001501570">
    <property type="component" value="Unassembled WGS sequence"/>
</dbReference>
<evidence type="ECO:0000313" key="3">
    <source>
        <dbReference type="Proteomes" id="UP001501570"/>
    </source>
</evidence>
<dbReference type="RefSeq" id="WP_345635251.1">
    <property type="nucleotide sequence ID" value="NZ_BAABJQ010000022.1"/>
</dbReference>
<gene>
    <name evidence="2" type="ORF">GCM10023322_59870</name>
</gene>
<sequence>MREHGRDAEREPAGRPAQVAGDQDETYDEDKSGWADEASTARSASDPRRKAPHDKSGTPTTESLRE</sequence>